<dbReference type="SUPFAM" id="SSF55781">
    <property type="entry name" value="GAF domain-like"/>
    <property type="match status" value="2"/>
</dbReference>
<dbReference type="NCBIfam" id="TIGR00229">
    <property type="entry name" value="sensory_box"/>
    <property type="match status" value="1"/>
</dbReference>
<accession>A0A0P1MNS3</accession>
<dbReference type="PANTHER" id="PTHR43065">
    <property type="entry name" value="SENSOR HISTIDINE KINASE"/>
    <property type="match status" value="1"/>
</dbReference>
<dbReference type="RefSeq" id="WP_047133637.1">
    <property type="nucleotide sequence ID" value="NZ_CZVL01000016.1"/>
</dbReference>
<dbReference type="InterPro" id="IPR000014">
    <property type="entry name" value="PAS"/>
</dbReference>
<feature type="transmembrane region" description="Helical" evidence="7">
    <location>
        <begin position="154"/>
        <end position="175"/>
    </location>
</feature>
<dbReference type="CDD" id="cd00130">
    <property type="entry name" value="PAS"/>
    <property type="match status" value="1"/>
</dbReference>
<dbReference type="STRING" id="1633631.GCA_001442925_02027"/>
<dbReference type="Gene3D" id="3.30.565.10">
    <property type="entry name" value="Histidine kinase-like ATPase, C-terminal domain"/>
    <property type="match status" value="1"/>
</dbReference>
<feature type="domain" description="HAMP" evidence="10">
    <location>
        <begin position="177"/>
        <end position="229"/>
    </location>
</feature>
<dbReference type="PRINTS" id="PR00344">
    <property type="entry name" value="BCTRLSENSOR"/>
</dbReference>
<comment type="subcellular location">
    <subcellularLocation>
        <location evidence="2">Membrane</location>
    </subcellularLocation>
</comment>
<accession>A0A0N7MUQ0</accession>
<dbReference type="Pfam" id="PF00672">
    <property type="entry name" value="HAMP"/>
    <property type="match status" value="1"/>
</dbReference>
<dbReference type="Proteomes" id="UP000182011">
    <property type="component" value="Unassembled WGS sequence"/>
</dbReference>
<evidence type="ECO:0000313" key="12">
    <source>
        <dbReference type="Proteomes" id="UP000182011"/>
    </source>
</evidence>
<dbReference type="Pfam" id="PF02518">
    <property type="entry name" value="HATPase_c"/>
    <property type="match status" value="1"/>
</dbReference>
<dbReference type="InterPro" id="IPR004358">
    <property type="entry name" value="Sig_transdc_His_kin-like_C"/>
</dbReference>
<evidence type="ECO:0000256" key="1">
    <source>
        <dbReference type="ARBA" id="ARBA00000085"/>
    </source>
</evidence>
<dbReference type="InterPro" id="IPR005467">
    <property type="entry name" value="His_kinase_dom"/>
</dbReference>
<feature type="domain" description="Histidine kinase" evidence="8">
    <location>
        <begin position="697"/>
        <end position="917"/>
    </location>
</feature>
<dbReference type="Gene3D" id="3.30.450.20">
    <property type="entry name" value="PAS domain"/>
    <property type="match status" value="1"/>
</dbReference>
<reference evidence="11 12" key="1">
    <citation type="submission" date="2015-11" db="EMBL/GenBank/DDBJ databases">
        <authorList>
            <person name="Zhang Y."/>
            <person name="Guo Z."/>
        </authorList>
    </citation>
    <scope>NUCLEOTIDE SEQUENCE [LARGE SCALE GENOMIC DNA]</scope>
    <source>
        <strain evidence="11">JGI-4</strain>
    </source>
</reference>
<protein>
    <recommendedName>
        <fullName evidence="3">histidine kinase</fullName>
        <ecNumber evidence="3">2.7.13.3</ecNumber>
    </recommendedName>
</protein>
<dbReference type="EC" id="2.7.13.3" evidence="3"/>
<dbReference type="GO" id="GO:0016020">
    <property type="term" value="C:membrane"/>
    <property type="evidence" value="ECO:0007669"/>
    <property type="project" value="UniProtKB-SubCell"/>
</dbReference>
<dbReference type="CDD" id="cd00082">
    <property type="entry name" value="HisKA"/>
    <property type="match status" value="1"/>
</dbReference>
<dbReference type="GO" id="GO:0000155">
    <property type="term" value="F:phosphorelay sensor kinase activity"/>
    <property type="evidence" value="ECO:0007669"/>
    <property type="project" value="InterPro"/>
</dbReference>
<dbReference type="InterPro" id="IPR035965">
    <property type="entry name" value="PAS-like_dom_sf"/>
</dbReference>
<dbReference type="SUPFAM" id="SSF47384">
    <property type="entry name" value="Homodimeric domain of signal transducing histidine kinase"/>
    <property type="match status" value="1"/>
</dbReference>
<evidence type="ECO:0000256" key="6">
    <source>
        <dbReference type="ARBA" id="ARBA00022777"/>
    </source>
</evidence>
<dbReference type="InterPro" id="IPR029016">
    <property type="entry name" value="GAF-like_dom_sf"/>
</dbReference>
<keyword evidence="5" id="KW-0808">Transferase</keyword>
<dbReference type="SMART" id="SM00387">
    <property type="entry name" value="HATPase_c"/>
    <property type="match status" value="1"/>
</dbReference>
<dbReference type="OrthoDB" id="9813024at2"/>
<keyword evidence="4" id="KW-0597">Phosphoprotein</keyword>
<dbReference type="SUPFAM" id="SSF158472">
    <property type="entry name" value="HAMP domain-like"/>
    <property type="match status" value="1"/>
</dbReference>
<dbReference type="SMART" id="SM00091">
    <property type="entry name" value="PAS"/>
    <property type="match status" value="1"/>
</dbReference>
<dbReference type="InterPro" id="IPR003660">
    <property type="entry name" value="HAMP_dom"/>
</dbReference>
<organism evidence="11 12">
    <name type="scientific">Candidatus Kryptonium thompsonii</name>
    <dbReference type="NCBI Taxonomy" id="1633631"/>
    <lineage>
        <taxon>Bacteria</taxon>
        <taxon>Pseudomonadati</taxon>
        <taxon>Candidatus Kryptoniota</taxon>
        <taxon>Candidatus Kryptonium</taxon>
    </lineage>
</organism>
<evidence type="ECO:0000256" key="2">
    <source>
        <dbReference type="ARBA" id="ARBA00004370"/>
    </source>
</evidence>
<name>A0A0P1M089_9BACT</name>
<dbReference type="InterPro" id="IPR003661">
    <property type="entry name" value="HisK_dim/P_dom"/>
</dbReference>
<dbReference type="PROSITE" id="PS50885">
    <property type="entry name" value="HAMP"/>
    <property type="match status" value="1"/>
</dbReference>
<dbReference type="EMBL" id="FAOP01000008">
    <property type="protein sequence ID" value="CUU08202.1"/>
    <property type="molecule type" value="Genomic_DNA"/>
</dbReference>
<accession>A0A0P1L988</accession>
<dbReference type="SMART" id="SM00388">
    <property type="entry name" value="HisKA"/>
    <property type="match status" value="1"/>
</dbReference>
<feature type="domain" description="PAS" evidence="9">
    <location>
        <begin position="564"/>
        <end position="605"/>
    </location>
</feature>
<keyword evidence="7" id="KW-0472">Membrane</keyword>
<comment type="catalytic activity">
    <reaction evidence="1">
        <text>ATP + protein L-histidine = ADP + protein N-phospho-L-histidine.</text>
        <dbReference type="EC" id="2.7.13.3"/>
    </reaction>
</comment>
<gene>
    <name evidence="11" type="ORF">JGI4_02032</name>
</gene>
<dbReference type="SMART" id="SM00065">
    <property type="entry name" value="GAF"/>
    <property type="match status" value="2"/>
</dbReference>
<dbReference type="InterPro" id="IPR036890">
    <property type="entry name" value="HATPase_C_sf"/>
</dbReference>
<keyword evidence="7" id="KW-1133">Transmembrane helix</keyword>
<evidence type="ECO:0000256" key="4">
    <source>
        <dbReference type="ARBA" id="ARBA00022553"/>
    </source>
</evidence>
<keyword evidence="6" id="KW-0418">Kinase</keyword>
<sequence>MSGKAFAGLIAFLIILITGILIYLNEHAIIRNFESRESGKINVLFSNLKHAIKSHLLNGESEKFFEFVQSYKDLPGVKLVAVFDSSGNIIFHMGDRGEIPSKLSLFQADILRYSPERKVYEVFSRVRGENGKSVGVMLKVDVTPYREGIARTNLLIFTIIALIVIFGFIMVVTTFTNRVIKPISRVSGLMQDVARGVYNVQLEVPRSSEIYEFAENFNQMVKLLDEKEGRLERQKSQFKIISEISRLGLDIKSVEEFFKSVVVIIRSEFNFLNVTYFTVDSSKKLRLAAISGYLEDYIDENYVIDVGYGIIGSSVLIGDVIVINDVSKSPQFVPLYDAPIQSEVAIPIRKKGKIVGVLDISSDKMNAFTSEDVKVFKTIAETISLILEKFDSTVENVKLLFKLESVYKLTRDLVLIRDIDKIFENAAKIIHSVLGKKELVVEIYERVENLLVMKSIYGSLKEPLPYEYIQSVNEGIIGRAVREKTLIHVPDIILEPKAVRYYKTVSSEIVVPLIVENEVIGAINCEAGAVNAFDSVDILVLQTIADTLSIAVHNARMYQKISESENKYRAIFENSSEAIFRIDQNGQFIEINPAFVKIFGFAPEDKVSLYDLFISSQEVKKFKEELENYGQISGFDAQLKNKDGETLNVKISLKISLKTALETYYDGAIVDLTDYLKMRDKIYEADKLRGLAQIAGGMAHEFNNIFAGILGSAQLIKMKFSKEDKVYQWADIIERATMRGAELVKKLIAYARGGKLKISNLNINEVIIETLQKFGHVGEITFKTEFEPQIPEIPGDREQIIQVFYNIIQNGIEAMENGGTLYIKTGHKWFDQKSVNDPEFVAGEYVYVSISDTGIGMSEEILSRIFEPFFTTKRVLGKSGLGLSMVHGIVKNHGGYIAVSSVPGKGSTFDIFFPVGEKLK</sequence>
<dbReference type="Gene3D" id="3.30.450.40">
    <property type="match status" value="2"/>
</dbReference>
<dbReference type="Pfam" id="PF13185">
    <property type="entry name" value="GAF_2"/>
    <property type="match status" value="2"/>
</dbReference>
<proteinExistence type="predicted"/>
<dbReference type="CDD" id="cd06225">
    <property type="entry name" value="HAMP"/>
    <property type="match status" value="1"/>
</dbReference>
<dbReference type="InterPro" id="IPR036097">
    <property type="entry name" value="HisK_dim/P_sf"/>
</dbReference>
<keyword evidence="7" id="KW-0812">Transmembrane</keyword>
<dbReference type="Pfam" id="PF00512">
    <property type="entry name" value="HisKA"/>
    <property type="match status" value="1"/>
</dbReference>
<dbReference type="SMART" id="SM00304">
    <property type="entry name" value="HAMP"/>
    <property type="match status" value="1"/>
</dbReference>
<feature type="transmembrane region" description="Helical" evidence="7">
    <location>
        <begin position="6"/>
        <end position="24"/>
    </location>
</feature>
<dbReference type="PROSITE" id="PS50109">
    <property type="entry name" value="HIS_KIN"/>
    <property type="match status" value="1"/>
</dbReference>
<dbReference type="SUPFAM" id="SSF55785">
    <property type="entry name" value="PYP-like sensor domain (PAS domain)"/>
    <property type="match status" value="1"/>
</dbReference>
<dbReference type="Gene3D" id="1.10.287.130">
    <property type="match status" value="1"/>
</dbReference>
<evidence type="ECO:0000259" key="8">
    <source>
        <dbReference type="PROSITE" id="PS50109"/>
    </source>
</evidence>
<evidence type="ECO:0000256" key="5">
    <source>
        <dbReference type="ARBA" id="ARBA00022679"/>
    </source>
</evidence>
<evidence type="ECO:0000259" key="10">
    <source>
        <dbReference type="PROSITE" id="PS50885"/>
    </source>
</evidence>
<evidence type="ECO:0000313" key="11">
    <source>
        <dbReference type="EMBL" id="CUU08202.1"/>
    </source>
</evidence>
<accession>A0A0S4NAQ2</accession>
<accession>A0A0P1P2L2</accession>
<dbReference type="Gene3D" id="6.10.340.10">
    <property type="match status" value="1"/>
</dbReference>
<dbReference type="PANTHER" id="PTHR43065:SF42">
    <property type="entry name" value="TWO-COMPONENT SENSOR PPRA"/>
    <property type="match status" value="1"/>
</dbReference>
<dbReference type="InterPro" id="IPR003594">
    <property type="entry name" value="HATPase_dom"/>
</dbReference>
<evidence type="ECO:0000256" key="7">
    <source>
        <dbReference type="SAM" id="Phobius"/>
    </source>
</evidence>
<evidence type="ECO:0000259" key="9">
    <source>
        <dbReference type="PROSITE" id="PS50112"/>
    </source>
</evidence>
<evidence type="ECO:0000256" key="3">
    <source>
        <dbReference type="ARBA" id="ARBA00012438"/>
    </source>
</evidence>
<dbReference type="Pfam" id="PF13188">
    <property type="entry name" value="PAS_8"/>
    <property type="match status" value="1"/>
</dbReference>
<accession>A0A0P1M089</accession>
<dbReference type="AlphaFoldDB" id="A0A0P1M089"/>
<dbReference type="SUPFAM" id="SSF55874">
    <property type="entry name" value="ATPase domain of HSP90 chaperone/DNA topoisomerase II/histidine kinase"/>
    <property type="match status" value="1"/>
</dbReference>
<dbReference type="InterPro" id="IPR003018">
    <property type="entry name" value="GAF"/>
</dbReference>
<dbReference type="PROSITE" id="PS50112">
    <property type="entry name" value="PAS"/>
    <property type="match status" value="1"/>
</dbReference>